<evidence type="ECO:0000256" key="3">
    <source>
        <dbReference type="SAM" id="MobiDB-lite"/>
    </source>
</evidence>
<dbReference type="Proteomes" id="UP001172457">
    <property type="component" value="Chromosome 4"/>
</dbReference>
<sequence>MVVCDFNMCFTFVWAEWEGTAHDTRIFNEPELNFPRPTGDKYYVVDAGYPNTRGYLAPYKGTNIRYHIPDFQRGRTMAMHAPRVPKEKFNYYHSSLRNIIERTFGVWKARWALLKDMHVNFKYRNQFDEAFTRAEAESYVPPTEGGTSNEVHEEGSSTRRTNVDDNYMAAIRDIIAEEIGDTKIKSKRWILAYFVAEFDSIKFISEAVLRVRYLDHRSFDCYDFGHFGKLICGVDKAKNKFDSSNNSSAVISNTTSGSSAAILPFKTHSSYLFNMEKFLTKRKTTTDPDPAPSNVDKSKQSRVEVNLADLPSDPGMRIRILDYNPNIRDEVQRSYLLKGPCQPRNHEFPYTLFGSKQRRFNPIWFDEYPSWLEYSVNQNAAYCLSCYLFKPNIGAQAGGDSFVGLGFKNWSRKEKLRIHVGNVNSAHNQTVANCAALMSNKQHIENVIIKQSDQRKIDYKIRLNTSIDCVRFLLRRGLAFRGHDEGETSKNRGNFIELLQFLADHNKSIEVVTFKNALENLKLTSPDIQKDIVNAAATEITKLIVSDLGDDFFLVLVDESRDVSIKEQMNVVVRYVDTKGHIIERFLGVEHVPNTTSISLKTTLDDLFS</sequence>
<dbReference type="InterPro" id="IPR025398">
    <property type="entry name" value="DUF4371"/>
</dbReference>
<comment type="caution">
    <text evidence="5">The sequence shown here is derived from an EMBL/GenBank/DDBJ whole genome shotgun (WGS) entry which is preliminary data.</text>
</comment>
<comment type="cofactor">
    <cofactor evidence="1">
        <name>a divalent metal cation</name>
        <dbReference type="ChEBI" id="CHEBI:60240"/>
    </cofactor>
</comment>
<dbReference type="SMART" id="SM00597">
    <property type="entry name" value="ZnF_TTF"/>
    <property type="match status" value="1"/>
</dbReference>
<accession>A0AA38T0R7</accession>
<protein>
    <recommendedName>
        <fullName evidence="4">TTF-type domain-containing protein</fullName>
    </recommendedName>
</protein>
<dbReference type="AlphaFoldDB" id="A0AA38T0R7"/>
<dbReference type="Pfam" id="PF13359">
    <property type="entry name" value="DDE_Tnp_4"/>
    <property type="match status" value="1"/>
</dbReference>
<dbReference type="InterPro" id="IPR027806">
    <property type="entry name" value="HARBI1_dom"/>
</dbReference>
<keyword evidence="6" id="KW-1185">Reference proteome</keyword>
<evidence type="ECO:0000313" key="6">
    <source>
        <dbReference type="Proteomes" id="UP001172457"/>
    </source>
</evidence>
<organism evidence="5 6">
    <name type="scientific">Centaurea solstitialis</name>
    <name type="common">yellow star-thistle</name>
    <dbReference type="NCBI Taxonomy" id="347529"/>
    <lineage>
        <taxon>Eukaryota</taxon>
        <taxon>Viridiplantae</taxon>
        <taxon>Streptophyta</taxon>
        <taxon>Embryophyta</taxon>
        <taxon>Tracheophyta</taxon>
        <taxon>Spermatophyta</taxon>
        <taxon>Magnoliopsida</taxon>
        <taxon>eudicotyledons</taxon>
        <taxon>Gunneridae</taxon>
        <taxon>Pentapetalae</taxon>
        <taxon>asterids</taxon>
        <taxon>campanulids</taxon>
        <taxon>Asterales</taxon>
        <taxon>Asteraceae</taxon>
        <taxon>Carduoideae</taxon>
        <taxon>Cardueae</taxon>
        <taxon>Centaureinae</taxon>
        <taxon>Centaurea</taxon>
    </lineage>
</organism>
<evidence type="ECO:0000313" key="5">
    <source>
        <dbReference type="EMBL" id="KAJ9552299.1"/>
    </source>
</evidence>
<feature type="region of interest" description="Disordered" evidence="3">
    <location>
        <begin position="138"/>
        <end position="159"/>
    </location>
</feature>
<dbReference type="PANTHER" id="PTHR45749:SF36">
    <property type="entry name" value="ZINC FINGER MYM-TYPE PROTEIN 1-LIKE"/>
    <property type="match status" value="1"/>
</dbReference>
<feature type="compositionally biased region" description="Basic and acidic residues" evidence="3">
    <location>
        <begin position="150"/>
        <end position="159"/>
    </location>
</feature>
<reference evidence="5" key="1">
    <citation type="submission" date="2023-03" db="EMBL/GenBank/DDBJ databases">
        <title>Chromosome-scale reference genome and RAD-based genetic map of yellow starthistle (Centaurea solstitialis) reveal putative structural variation and QTLs associated with invader traits.</title>
        <authorList>
            <person name="Reatini B."/>
            <person name="Cang F.A."/>
            <person name="Jiang Q."/>
            <person name="Mckibben M.T.W."/>
            <person name="Barker M.S."/>
            <person name="Rieseberg L.H."/>
            <person name="Dlugosch K.M."/>
        </authorList>
    </citation>
    <scope>NUCLEOTIDE SEQUENCE</scope>
    <source>
        <strain evidence="5">CAN-66</strain>
        <tissue evidence="5">Leaf</tissue>
    </source>
</reference>
<dbReference type="Pfam" id="PF14291">
    <property type="entry name" value="DUF4371"/>
    <property type="match status" value="1"/>
</dbReference>
<dbReference type="EMBL" id="JARYMX010000004">
    <property type="protein sequence ID" value="KAJ9552299.1"/>
    <property type="molecule type" value="Genomic_DNA"/>
</dbReference>
<keyword evidence="2" id="KW-0479">Metal-binding</keyword>
<dbReference type="InterPro" id="IPR006580">
    <property type="entry name" value="Znf_TTF"/>
</dbReference>
<feature type="domain" description="TTF-type" evidence="4">
    <location>
        <begin position="356"/>
        <end position="450"/>
    </location>
</feature>
<name>A0AA38T0R7_9ASTR</name>
<evidence type="ECO:0000259" key="4">
    <source>
        <dbReference type="SMART" id="SM00597"/>
    </source>
</evidence>
<proteinExistence type="predicted"/>
<gene>
    <name evidence="5" type="ORF">OSB04_016344</name>
</gene>
<dbReference type="PANTHER" id="PTHR45749">
    <property type="match status" value="1"/>
</dbReference>
<evidence type="ECO:0000256" key="1">
    <source>
        <dbReference type="ARBA" id="ARBA00001968"/>
    </source>
</evidence>
<dbReference type="GO" id="GO:0046872">
    <property type="term" value="F:metal ion binding"/>
    <property type="evidence" value="ECO:0007669"/>
    <property type="project" value="UniProtKB-KW"/>
</dbReference>
<evidence type="ECO:0000256" key="2">
    <source>
        <dbReference type="ARBA" id="ARBA00022723"/>
    </source>
</evidence>